<reference evidence="1 2" key="1">
    <citation type="journal article" date="2014" name="Int. J. Syst. Evol. Microbiol.">
        <title>Complete genome sequence of Corynebacterium casei LMG S-19264T (=DSM 44701T), isolated from a smear-ripened cheese.</title>
        <authorList>
            <consortium name="US DOE Joint Genome Institute (JGI-PGF)"/>
            <person name="Walter F."/>
            <person name="Albersmeier A."/>
            <person name="Kalinowski J."/>
            <person name="Ruckert C."/>
        </authorList>
    </citation>
    <scope>NUCLEOTIDE SEQUENCE [LARGE SCALE GENOMIC DNA]</scope>
    <source>
        <strain evidence="1 2">CGMCC 1.7029</strain>
    </source>
</reference>
<gene>
    <name evidence="1" type="ORF">GCM10010991_15920</name>
</gene>
<dbReference type="InterPro" id="IPR014845">
    <property type="entry name" value="GYD/TTHA1554"/>
</dbReference>
<dbReference type="RefSeq" id="WP_146286588.1">
    <property type="nucleotide sequence ID" value="NZ_BMLP01000002.1"/>
</dbReference>
<sequence length="109" mass="11432">MALHIVTGNYTSNGLRSLIANPSDREAAVRTLIESTGGKLRSYLLTTGETDFHMTVETDDTQAMLSALMVAGASGSVANLKTVQAFTSAEFLAAQKRAGTIAAHYKAPG</sequence>
<accession>A0A918DDC2</accession>
<evidence type="ECO:0000313" key="1">
    <source>
        <dbReference type="EMBL" id="GGO30749.1"/>
    </source>
</evidence>
<dbReference type="Pfam" id="PF08734">
    <property type="entry name" value="GYD"/>
    <property type="match status" value="1"/>
</dbReference>
<dbReference type="EMBL" id="BMLP01000002">
    <property type="protein sequence ID" value="GGO30749.1"/>
    <property type="molecule type" value="Genomic_DNA"/>
</dbReference>
<organism evidence="1 2">
    <name type="scientific">Gemmobacter aquaticus</name>
    <dbReference type="NCBI Taxonomy" id="490185"/>
    <lineage>
        <taxon>Bacteria</taxon>
        <taxon>Pseudomonadati</taxon>
        <taxon>Pseudomonadota</taxon>
        <taxon>Alphaproteobacteria</taxon>
        <taxon>Rhodobacterales</taxon>
        <taxon>Paracoccaceae</taxon>
        <taxon>Gemmobacter</taxon>
    </lineage>
</organism>
<dbReference type="AlphaFoldDB" id="A0A918DDC2"/>
<keyword evidence="2" id="KW-1185">Reference proteome</keyword>
<dbReference type="Proteomes" id="UP000598196">
    <property type="component" value="Unassembled WGS sequence"/>
</dbReference>
<proteinExistence type="predicted"/>
<evidence type="ECO:0008006" key="3">
    <source>
        <dbReference type="Google" id="ProtNLM"/>
    </source>
</evidence>
<evidence type="ECO:0000313" key="2">
    <source>
        <dbReference type="Proteomes" id="UP000598196"/>
    </source>
</evidence>
<comment type="caution">
    <text evidence="1">The sequence shown here is derived from an EMBL/GenBank/DDBJ whole genome shotgun (WGS) entry which is preliminary data.</text>
</comment>
<dbReference type="OrthoDB" id="165683at2"/>
<protein>
    <recommendedName>
        <fullName evidence="3">GYD domain-containing protein</fullName>
    </recommendedName>
</protein>
<name>A0A918DDC2_9RHOB</name>